<organism evidence="5 6">
    <name type="scientific">Dactylosporangium sucinum</name>
    <dbReference type="NCBI Taxonomy" id="1424081"/>
    <lineage>
        <taxon>Bacteria</taxon>
        <taxon>Bacillati</taxon>
        <taxon>Actinomycetota</taxon>
        <taxon>Actinomycetes</taxon>
        <taxon>Micromonosporales</taxon>
        <taxon>Micromonosporaceae</taxon>
        <taxon>Dactylosporangium</taxon>
    </lineage>
</organism>
<feature type="domain" description="Glycosyl hydrolase family 32 N-terminal" evidence="4">
    <location>
        <begin position="18"/>
        <end position="213"/>
    </location>
</feature>
<dbReference type="Proteomes" id="UP000642070">
    <property type="component" value="Unassembled WGS sequence"/>
</dbReference>
<comment type="similarity">
    <text evidence="1">Belongs to the glycosyl hydrolase 32 family.</text>
</comment>
<dbReference type="Gene3D" id="2.115.10.20">
    <property type="entry name" value="Glycosyl hydrolase domain, family 43"/>
    <property type="match status" value="1"/>
</dbReference>
<proteinExistence type="inferred from homology"/>
<dbReference type="InterPro" id="IPR013148">
    <property type="entry name" value="Glyco_hydro_32_N"/>
</dbReference>
<dbReference type="AlphaFoldDB" id="A0A917UFH2"/>
<reference evidence="5" key="1">
    <citation type="journal article" date="2014" name="Int. J. Syst. Evol. Microbiol.">
        <title>Complete genome sequence of Corynebacterium casei LMG S-19264T (=DSM 44701T), isolated from a smear-ripened cheese.</title>
        <authorList>
            <consortium name="US DOE Joint Genome Institute (JGI-PGF)"/>
            <person name="Walter F."/>
            <person name="Albersmeier A."/>
            <person name="Kalinowski J."/>
            <person name="Ruckert C."/>
        </authorList>
    </citation>
    <scope>NUCLEOTIDE SEQUENCE</scope>
    <source>
        <strain evidence="5">JCM 19831</strain>
    </source>
</reference>
<sequence>MLRLVDHWVWDSWLAAAGEEHHLFFLRAPRDLRDPERRHLSTSVGHAVSTDLRRWTVLPDPLERAEASAWDGAAVWTGSIVPHDGRWYLFYTGVGGDAAQRVGIAVSQDLHTWQRHGVEPVVAPDPRWYAETAWRDPFVFADPAGRGWHMLLTAHAAGEGRGGGVIAHARSSDLLHWSVRPPLTRPAGFDHLEVPQVHQIDDATILLFSCQPAMTTVQRRNGSPLSGTWIVAGGSIGTGWDVTTATPFAHPSLYAARLARDPAGGWCLLGFRDWEQGVFHGEIIDPIPVAWTGRRLVERLR</sequence>
<comment type="caution">
    <text evidence="5">The sequence shown here is derived from an EMBL/GenBank/DDBJ whole genome shotgun (WGS) entry which is preliminary data.</text>
</comment>
<keyword evidence="3" id="KW-0326">Glycosidase</keyword>
<dbReference type="SUPFAM" id="SSF75005">
    <property type="entry name" value="Arabinanase/levansucrase/invertase"/>
    <property type="match status" value="1"/>
</dbReference>
<keyword evidence="6" id="KW-1185">Reference proteome</keyword>
<dbReference type="PANTHER" id="PTHR43101">
    <property type="entry name" value="BETA-FRUCTOSIDASE"/>
    <property type="match status" value="1"/>
</dbReference>
<dbReference type="InterPro" id="IPR023296">
    <property type="entry name" value="Glyco_hydro_beta-prop_sf"/>
</dbReference>
<evidence type="ECO:0000313" key="5">
    <source>
        <dbReference type="EMBL" id="GGM83007.1"/>
    </source>
</evidence>
<reference evidence="5" key="2">
    <citation type="submission" date="2020-09" db="EMBL/GenBank/DDBJ databases">
        <authorList>
            <person name="Sun Q."/>
            <person name="Ohkuma M."/>
        </authorList>
    </citation>
    <scope>NUCLEOTIDE SEQUENCE</scope>
    <source>
        <strain evidence="5">JCM 19831</strain>
    </source>
</reference>
<evidence type="ECO:0000313" key="6">
    <source>
        <dbReference type="Proteomes" id="UP000642070"/>
    </source>
</evidence>
<dbReference type="EMBL" id="BMPI01000091">
    <property type="protein sequence ID" value="GGM83007.1"/>
    <property type="molecule type" value="Genomic_DNA"/>
</dbReference>
<dbReference type="CDD" id="cd18609">
    <property type="entry name" value="GH32-like"/>
    <property type="match status" value="1"/>
</dbReference>
<evidence type="ECO:0000256" key="2">
    <source>
        <dbReference type="ARBA" id="ARBA00022801"/>
    </source>
</evidence>
<evidence type="ECO:0000259" key="4">
    <source>
        <dbReference type="Pfam" id="PF00251"/>
    </source>
</evidence>
<dbReference type="Pfam" id="PF00251">
    <property type="entry name" value="Glyco_hydro_32N"/>
    <property type="match status" value="1"/>
</dbReference>
<accession>A0A917UFH2</accession>
<name>A0A917UFH2_9ACTN</name>
<dbReference type="InterPro" id="IPR051214">
    <property type="entry name" value="GH32_Enzymes"/>
</dbReference>
<evidence type="ECO:0000256" key="3">
    <source>
        <dbReference type="ARBA" id="ARBA00023295"/>
    </source>
</evidence>
<gene>
    <name evidence="5" type="ORF">GCM10007977_100510</name>
</gene>
<keyword evidence="2" id="KW-0378">Hydrolase</keyword>
<dbReference type="RefSeq" id="WP_190257201.1">
    <property type="nucleotide sequence ID" value="NZ_BMPI01000091.1"/>
</dbReference>
<evidence type="ECO:0000256" key="1">
    <source>
        <dbReference type="ARBA" id="ARBA00009902"/>
    </source>
</evidence>
<dbReference type="PANTHER" id="PTHR43101:SF1">
    <property type="entry name" value="BETA-FRUCTOSIDASE"/>
    <property type="match status" value="1"/>
</dbReference>
<dbReference type="GO" id="GO:0016798">
    <property type="term" value="F:hydrolase activity, acting on glycosyl bonds"/>
    <property type="evidence" value="ECO:0007669"/>
    <property type="project" value="UniProtKB-KW"/>
</dbReference>
<protein>
    <recommendedName>
        <fullName evidence="4">Glycosyl hydrolase family 32 N-terminal domain-containing protein</fullName>
    </recommendedName>
</protein>